<accession>Q9TRL5</accession>
<name>Q9TRL5_BOVIN</name>
<keyword id="KW-0903">Direct protein sequencing</keyword>
<reference key="1">
    <citation type="journal article" date="1992" name="J. Biol. Chem.">
        <title>Transforming growth factor beta (TGF-beta) type V receptor has a TGF-beta-stimulated serine/threonine-specific autophosphorylation activity.</title>
        <authorList>
            <person name="O'Grady P."/>
            <person name="Liu Q."/>
            <person name="Huang S.S."/>
            <person name="Huang J.S."/>
        </authorList>
    </citation>
    <scope>PROTEIN SEQUENCE</scope>
</reference>
<protein>
    <submittedName>
        <fullName>Transforming growth factor beta type V receptor</fullName>
    </submittedName>
</protein>
<sequence length="15" mass="1700">LDQVGGLGRFQILQR</sequence>
<organism>
    <name type="scientific">Bos taurus</name>
    <name type="common">Bovine</name>
    <dbReference type="NCBI Taxonomy" id="9913"/>
    <lineage>
        <taxon>Eukaryota</taxon>
        <taxon>Metazoa</taxon>
        <taxon>Chordata</taxon>
        <taxon>Craniata</taxon>
        <taxon>Vertebrata</taxon>
        <taxon>Euteleostomi</taxon>
        <taxon>Mammalia</taxon>
        <taxon>Eutheria</taxon>
        <taxon>Laurasiatheria</taxon>
        <taxon>Artiodactyla</taxon>
        <taxon>Ruminantia</taxon>
        <taxon>Pecora</taxon>
        <taxon>Bovidae</taxon>
        <taxon>Bovinae</taxon>
        <taxon>Bos</taxon>
    </lineage>
</organism>
<proteinExistence type="evidence at protein level"/>